<evidence type="ECO:0000313" key="1">
    <source>
        <dbReference type="EMBL" id="TRW45352.1"/>
    </source>
</evidence>
<gene>
    <name evidence="1" type="ORF">FJ693_09725</name>
</gene>
<sequence>MAERNVLGGELGECGTDPVTGYYRTGRCSADEGDLGNHSICAVMTAEFLEHQSLNGNDLVTARPEWLFPGLHPGDRWCVVAVRWLQAYEDSCAAPVVLACTHERALEVVPLELLQQHAVDVPDDPGLLE</sequence>
<organism evidence="1 2">
    <name type="scientific">Georgenia yuyongxinii</name>
    <dbReference type="NCBI Taxonomy" id="2589797"/>
    <lineage>
        <taxon>Bacteria</taxon>
        <taxon>Bacillati</taxon>
        <taxon>Actinomycetota</taxon>
        <taxon>Actinomycetes</taxon>
        <taxon>Micrococcales</taxon>
        <taxon>Bogoriellaceae</taxon>
        <taxon>Georgenia</taxon>
    </lineage>
</organism>
<dbReference type="InterPro" id="IPR018714">
    <property type="entry name" value="DUF2237"/>
</dbReference>
<dbReference type="RefSeq" id="WP_143418343.1">
    <property type="nucleotide sequence ID" value="NZ_VJXR01000024.1"/>
</dbReference>
<dbReference type="Pfam" id="PF09996">
    <property type="entry name" value="DUF2237"/>
    <property type="match status" value="1"/>
</dbReference>
<dbReference type="AlphaFoldDB" id="A0A552WRH2"/>
<dbReference type="PANTHER" id="PTHR37466:SF1">
    <property type="entry name" value="SLR1628 PROTEIN"/>
    <property type="match status" value="1"/>
</dbReference>
<dbReference type="Gene3D" id="3.30.56.110">
    <property type="entry name" value="Protein of unknown function DUF2237"/>
    <property type="match status" value="1"/>
</dbReference>
<proteinExistence type="predicted"/>
<keyword evidence="2" id="KW-1185">Reference proteome</keyword>
<accession>A0A552WRH2</accession>
<name>A0A552WRH2_9MICO</name>
<reference evidence="1 2" key="1">
    <citation type="submission" date="2019-07" db="EMBL/GenBank/DDBJ databases">
        <title>Georgenia wutianyii sp. nov. and Georgenia *** sp. nov. isolated from plateau pika (Ochotona curzoniae) in the Qinghai-Tibet plateau of China.</title>
        <authorList>
            <person name="Tian Z."/>
        </authorList>
    </citation>
    <scope>NUCLEOTIDE SEQUENCE [LARGE SCALE GENOMIC DNA]</scope>
    <source>
        <strain evidence="1 2">Z446</strain>
    </source>
</reference>
<dbReference type="PANTHER" id="PTHR37466">
    <property type="entry name" value="SLR1628 PROTEIN"/>
    <property type="match status" value="1"/>
</dbReference>
<comment type="caution">
    <text evidence="1">The sequence shown here is derived from an EMBL/GenBank/DDBJ whole genome shotgun (WGS) entry which is preliminary data.</text>
</comment>
<evidence type="ECO:0000313" key="2">
    <source>
        <dbReference type="Proteomes" id="UP000318693"/>
    </source>
</evidence>
<protein>
    <submittedName>
        <fullName evidence="1">DUF2237 domain-containing protein</fullName>
    </submittedName>
</protein>
<dbReference type="EMBL" id="VJXR01000024">
    <property type="protein sequence ID" value="TRW45352.1"/>
    <property type="molecule type" value="Genomic_DNA"/>
</dbReference>
<dbReference type="Proteomes" id="UP000318693">
    <property type="component" value="Unassembled WGS sequence"/>
</dbReference>